<gene>
    <name evidence="10" type="ORF">BQ2448_3299</name>
</gene>
<evidence type="ECO:0000256" key="1">
    <source>
        <dbReference type="ARBA" id="ARBA00004604"/>
    </source>
</evidence>
<evidence type="ECO:0000256" key="8">
    <source>
        <dbReference type="SAM" id="MobiDB-lite"/>
    </source>
</evidence>
<evidence type="ECO:0000256" key="5">
    <source>
        <dbReference type="ARBA" id="ARBA00037300"/>
    </source>
</evidence>
<proteinExistence type="inferred from homology"/>
<dbReference type="STRING" id="269621.A0A238FHV2"/>
<feature type="compositionally biased region" description="Basic residues" evidence="8">
    <location>
        <begin position="344"/>
        <end position="353"/>
    </location>
</feature>
<feature type="domain" description="UTP23 sensor motif region" evidence="9">
    <location>
        <begin position="237"/>
        <end position="256"/>
    </location>
</feature>
<feature type="region of interest" description="Disordered" evidence="8">
    <location>
        <begin position="217"/>
        <end position="375"/>
    </location>
</feature>
<dbReference type="Gene3D" id="3.40.50.1010">
    <property type="entry name" value="5'-nuclease"/>
    <property type="match status" value="1"/>
</dbReference>
<evidence type="ECO:0000256" key="3">
    <source>
        <dbReference type="ARBA" id="ARBA00022552"/>
    </source>
</evidence>
<dbReference type="CDD" id="cd09865">
    <property type="entry name" value="PIN_ScUtp23p-like"/>
    <property type="match status" value="1"/>
</dbReference>
<dbReference type="InterPro" id="IPR017975">
    <property type="entry name" value="Tubulin_CS"/>
</dbReference>
<comment type="subcellular location">
    <subcellularLocation>
        <location evidence="1">Nucleus</location>
        <location evidence="1">Nucleolus</location>
    </subcellularLocation>
</comment>
<comment type="function">
    <text evidence="5">Involved in rRNA-processing and ribosome biogenesis.</text>
</comment>
<reference evidence="11" key="1">
    <citation type="submission" date="2016-09" db="EMBL/GenBank/DDBJ databases">
        <authorList>
            <person name="Jeantristanb JTB J.-T."/>
            <person name="Ricardo R."/>
        </authorList>
    </citation>
    <scope>NUCLEOTIDE SEQUENCE [LARGE SCALE GENOMIC DNA]</scope>
</reference>
<evidence type="ECO:0000259" key="9">
    <source>
        <dbReference type="Pfam" id="PF24779"/>
    </source>
</evidence>
<dbReference type="GO" id="GO:0005874">
    <property type="term" value="C:microtubule"/>
    <property type="evidence" value="ECO:0007669"/>
    <property type="project" value="InterPro"/>
</dbReference>
<accession>A0A238FHV2</accession>
<feature type="compositionally biased region" description="Polar residues" evidence="8">
    <location>
        <begin position="259"/>
        <end position="275"/>
    </location>
</feature>
<dbReference type="GO" id="GO:0007017">
    <property type="term" value="P:microtubule-based process"/>
    <property type="evidence" value="ECO:0007669"/>
    <property type="project" value="InterPro"/>
</dbReference>
<evidence type="ECO:0000256" key="4">
    <source>
        <dbReference type="ARBA" id="ARBA00023242"/>
    </source>
</evidence>
<dbReference type="PANTHER" id="PTHR12416">
    <property type="entry name" value="RRNA-PROCESSING PROTEIN UTP23 HOMOLOG"/>
    <property type="match status" value="1"/>
</dbReference>
<comment type="similarity">
    <text evidence="6">Belongs to the UTP23/FCF1 family. UTP23 subfamily.</text>
</comment>
<dbReference type="Pfam" id="PF24779">
    <property type="entry name" value="UTP23_sensor"/>
    <property type="match status" value="1"/>
</dbReference>
<feature type="compositionally biased region" description="Gly residues" evidence="8">
    <location>
        <begin position="354"/>
        <end position="366"/>
    </location>
</feature>
<keyword evidence="11" id="KW-1185">Reference proteome</keyword>
<evidence type="ECO:0000256" key="6">
    <source>
        <dbReference type="ARBA" id="ARBA00038503"/>
    </source>
</evidence>
<dbReference type="GO" id="GO:0032040">
    <property type="term" value="C:small-subunit processome"/>
    <property type="evidence" value="ECO:0007669"/>
    <property type="project" value="InterPro"/>
</dbReference>
<dbReference type="OrthoDB" id="25675at2759"/>
<evidence type="ECO:0000256" key="7">
    <source>
        <dbReference type="ARBA" id="ARBA00076388"/>
    </source>
</evidence>
<name>A0A238FHV2_9BASI</name>
<dbReference type="InterPro" id="IPR057776">
    <property type="entry name" value="UTP23_sensor"/>
</dbReference>
<sequence>MRQKRVKSYRKVMQMYQSSFKFREPYQLLVDTEFVKAIVAQKLELQARLTDVLQGALKPSKSCLSHASYMITQCCIQALYDLGPSGQPCVDLAKEFERRKCNHLKARPGVECLTAMAGKDNPHRYVIATQSLDLRKHLRTVPGLPIVYLNRSVVLLESPSAETIKKKLQMENAKRHVPSIELATLAAQGSIPTASNSTSLIDSYNSSNFIGGSTEASTSALVEDAEKNEDSPQKKKKKGPKGPSGPNPLSVKKKKKVSPNTNINTKSTTSESANANRKRARSDDDSTTLKESMSSGYDRKKRRAENEALVVMSSSKRGAERGVAVVRLPSGKDVGVEGGSGGGAKRKRKRKRGSGGGTGAGTGSGSGEQMEGGDT</sequence>
<dbReference type="EMBL" id="FMSP01000007">
    <property type="protein sequence ID" value="SCV71711.1"/>
    <property type="molecule type" value="Genomic_DNA"/>
</dbReference>
<keyword evidence="3" id="KW-0698">rRNA processing</keyword>
<protein>
    <recommendedName>
        <fullName evidence="7">U three protein 23</fullName>
    </recommendedName>
</protein>
<evidence type="ECO:0000313" key="11">
    <source>
        <dbReference type="Proteomes" id="UP000198372"/>
    </source>
</evidence>
<dbReference type="GO" id="GO:0006364">
    <property type="term" value="P:rRNA processing"/>
    <property type="evidence" value="ECO:0007669"/>
    <property type="project" value="UniProtKB-KW"/>
</dbReference>
<keyword evidence="2" id="KW-0690">Ribosome biogenesis</keyword>
<organism evidence="10 11">
    <name type="scientific">Microbotryum intermedium</name>
    <dbReference type="NCBI Taxonomy" id="269621"/>
    <lineage>
        <taxon>Eukaryota</taxon>
        <taxon>Fungi</taxon>
        <taxon>Dikarya</taxon>
        <taxon>Basidiomycota</taxon>
        <taxon>Pucciniomycotina</taxon>
        <taxon>Microbotryomycetes</taxon>
        <taxon>Microbotryales</taxon>
        <taxon>Microbotryaceae</taxon>
        <taxon>Microbotryum</taxon>
    </lineage>
</organism>
<feature type="compositionally biased region" description="Basic and acidic residues" evidence="8">
    <location>
        <begin position="224"/>
        <end position="233"/>
    </location>
</feature>
<dbReference type="Pfam" id="PF04900">
    <property type="entry name" value="Fcf1"/>
    <property type="match status" value="1"/>
</dbReference>
<dbReference type="InterPro" id="IPR006984">
    <property type="entry name" value="Fcf1/UTP23"/>
</dbReference>
<dbReference type="InterPro" id="IPR029060">
    <property type="entry name" value="PIN-like_dom_sf"/>
</dbReference>
<dbReference type="GO" id="GO:0005525">
    <property type="term" value="F:GTP binding"/>
    <property type="evidence" value="ECO:0007669"/>
    <property type="project" value="InterPro"/>
</dbReference>
<evidence type="ECO:0000313" key="10">
    <source>
        <dbReference type="EMBL" id="SCV71711.1"/>
    </source>
</evidence>
<dbReference type="PROSITE" id="PS00227">
    <property type="entry name" value="TUBULIN"/>
    <property type="match status" value="1"/>
</dbReference>
<dbReference type="AlphaFoldDB" id="A0A238FHV2"/>
<dbReference type="FunFam" id="3.40.50.1010:FF:000006">
    <property type="entry name" value="rRNA-processing protein UTP23 homolog"/>
    <property type="match status" value="1"/>
</dbReference>
<dbReference type="Proteomes" id="UP000198372">
    <property type="component" value="Unassembled WGS sequence"/>
</dbReference>
<keyword evidence="4" id="KW-0539">Nucleus</keyword>
<evidence type="ECO:0000256" key="2">
    <source>
        <dbReference type="ARBA" id="ARBA00022517"/>
    </source>
</evidence>
<dbReference type="SUPFAM" id="SSF88723">
    <property type="entry name" value="PIN domain-like"/>
    <property type="match status" value="1"/>
</dbReference>